<comment type="caution">
    <text evidence="3">The sequence shown here is derived from an EMBL/GenBank/DDBJ whole genome shotgun (WGS) entry which is preliminary data.</text>
</comment>
<evidence type="ECO:0000256" key="1">
    <source>
        <dbReference type="SAM" id="SignalP"/>
    </source>
</evidence>
<organism evidence="3 5">
    <name type="scientific">Pseudoalteromonas citrea</name>
    <dbReference type="NCBI Taxonomy" id="43655"/>
    <lineage>
        <taxon>Bacteria</taxon>
        <taxon>Pseudomonadati</taxon>
        <taxon>Pseudomonadota</taxon>
        <taxon>Gammaproteobacteria</taxon>
        <taxon>Alteromonadales</taxon>
        <taxon>Pseudoalteromonadaceae</taxon>
        <taxon>Pseudoalteromonas</taxon>
    </lineage>
</organism>
<evidence type="ECO:0000313" key="5">
    <source>
        <dbReference type="Proteomes" id="UP000307706"/>
    </source>
</evidence>
<protein>
    <recommendedName>
        <fullName evidence="6">Condensation domain-containing protein</fullName>
    </recommendedName>
</protein>
<dbReference type="Proteomes" id="UP000305730">
    <property type="component" value="Unassembled WGS sequence"/>
</dbReference>
<evidence type="ECO:0000313" key="3">
    <source>
        <dbReference type="EMBL" id="TMP59658.1"/>
    </source>
</evidence>
<evidence type="ECO:0008006" key="6">
    <source>
        <dbReference type="Google" id="ProtNLM"/>
    </source>
</evidence>
<dbReference type="AlphaFoldDB" id="A0A5S3XS50"/>
<name>A0A5S3XS50_9GAMM</name>
<dbReference type="InterPro" id="IPR023213">
    <property type="entry name" value="CAT-like_dom_sf"/>
</dbReference>
<gene>
    <name evidence="3" type="ORF">CWB96_08705</name>
    <name evidence="2" type="ORF">CWB97_16835</name>
</gene>
<dbReference type="Proteomes" id="UP000307706">
    <property type="component" value="Unassembled WGS sequence"/>
</dbReference>
<dbReference type="EMBL" id="PNCK01000066">
    <property type="protein sequence ID" value="TMP40872.1"/>
    <property type="molecule type" value="Genomic_DNA"/>
</dbReference>
<proteinExistence type="predicted"/>
<keyword evidence="4" id="KW-1185">Reference proteome</keyword>
<dbReference type="Gene3D" id="3.30.559.10">
    <property type="entry name" value="Chloramphenicol acetyltransferase-like domain"/>
    <property type="match status" value="1"/>
</dbReference>
<dbReference type="RefSeq" id="WP_138597894.1">
    <property type="nucleotide sequence ID" value="NZ_PNCK01000066.1"/>
</dbReference>
<accession>A0A5S3XS50</accession>
<dbReference type="SUPFAM" id="SSF52777">
    <property type="entry name" value="CoA-dependent acyltransferases"/>
    <property type="match status" value="1"/>
</dbReference>
<evidence type="ECO:0000313" key="4">
    <source>
        <dbReference type="Proteomes" id="UP000305730"/>
    </source>
</evidence>
<keyword evidence="1" id="KW-0732">Signal</keyword>
<feature type="signal peptide" evidence="1">
    <location>
        <begin position="1"/>
        <end position="18"/>
    </location>
</feature>
<dbReference type="EMBL" id="PNCL01000041">
    <property type="protein sequence ID" value="TMP59658.1"/>
    <property type="molecule type" value="Genomic_DNA"/>
</dbReference>
<sequence length="417" mass="46749">MKNIIPLSDRALSFLALAAGNNGNANSGDLAIINGHLDSTHLKAAIELIAVRHPILKSKIVRKSFNYFWQYGESIRPELITLDWSHKFDSEDSWHNATRNLISQDAIDPFLGSPVKLYYIKFYHKSALLFVSAHCASDARSGYIILDEINQFLCGSLGEYTDNSFLEDKHNFSKPKLKDWLVTLFDLGRSLLSRKKTAVLPDTSSNYIEYINLGKPALNSLIKYAKKHGLTVNGALNQALSKALGSKNQHIIFETLSVRPHAKNDLDGAYNNLIIPFSSVIGGKNNWIADYSCHLANITKNNIHSLVALQKLQGYLVRLFPKKKLKLLSRLYQSLFLKGNVLLSNLGKLDFELQTIAHKEVEAVYNYSVPLPPAGLAIVASSLNNEFRYTLAYRGKPGSIEHFKSEFKHHILELGKI</sequence>
<dbReference type="OrthoDB" id="6315054at2"/>
<reference evidence="3" key="3">
    <citation type="submission" date="2019-09" db="EMBL/GenBank/DDBJ databases">
        <title>Co-occurence of chitin degradation, pigmentation and bioactivity in marine Pseudoalteromonas.</title>
        <authorList>
            <person name="Sonnenschein E.C."/>
            <person name="Bech P.K."/>
        </authorList>
    </citation>
    <scope>NUCLEOTIDE SEQUENCE</scope>
    <source>
        <strain evidence="3">S2231</strain>
        <strain evidence="2 4">S2233</strain>
    </source>
</reference>
<reference evidence="4 5" key="1">
    <citation type="submission" date="2017-12" db="EMBL/GenBank/DDBJ databases">
        <authorList>
            <person name="Paulsen S."/>
            <person name="Gram L.K."/>
        </authorList>
    </citation>
    <scope>NUCLEOTIDE SEQUENCE [LARGE SCALE GENOMIC DNA]</scope>
    <source>
        <strain evidence="3 5">S2231</strain>
        <strain evidence="2 4">S2233</strain>
    </source>
</reference>
<feature type="chain" id="PRO_5024375026" description="Condensation domain-containing protein" evidence="1">
    <location>
        <begin position="19"/>
        <end position="417"/>
    </location>
</feature>
<evidence type="ECO:0000313" key="2">
    <source>
        <dbReference type="EMBL" id="TMP40872.1"/>
    </source>
</evidence>
<reference evidence="5" key="2">
    <citation type="submission" date="2019-06" db="EMBL/GenBank/DDBJ databases">
        <title>Co-occurence of chitin degradation, pigmentation and bioactivity in marine Pseudoalteromonas.</title>
        <authorList>
            <person name="Sonnenschein E.C."/>
            <person name="Bech P.K."/>
        </authorList>
    </citation>
    <scope>NUCLEOTIDE SEQUENCE [LARGE SCALE GENOMIC DNA]</scope>
    <source>
        <strain evidence="5">S2231</strain>
    </source>
</reference>